<dbReference type="PROSITE" id="PS50949">
    <property type="entry name" value="HTH_GNTR"/>
    <property type="match status" value="1"/>
</dbReference>
<evidence type="ECO:0000256" key="1">
    <source>
        <dbReference type="ARBA" id="ARBA00023015"/>
    </source>
</evidence>
<dbReference type="RefSeq" id="WP_349298723.1">
    <property type="nucleotide sequence ID" value="NZ_JBEDNQ010000005.1"/>
</dbReference>
<dbReference type="InterPro" id="IPR036390">
    <property type="entry name" value="WH_DNA-bd_sf"/>
</dbReference>
<evidence type="ECO:0000256" key="3">
    <source>
        <dbReference type="ARBA" id="ARBA00023163"/>
    </source>
</evidence>
<dbReference type="SMART" id="SM00895">
    <property type="entry name" value="FCD"/>
    <property type="match status" value="1"/>
</dbReference>
<evidence type="ECO:0000313" key="6">
    <source>
        <dbReference type="Proteomes" id="UP001494902"/>
    </source>
</evidence>
<dbReference type="InterPro" id="IPR008920">
    <property type="entry name" value="TF_FadR/GntR_C"/>
</dbReference>
<name>A0ABV1KB02_9PSEU</name>
<gene>
    <name evidence="5" type="ORF">WIS52_14340</name>
</gene>
<dbReference type="Proteomes" id="UP001494902">
    <property type="component" value="Unassembled WGS sequence"/>
</dbReference>
<dbReference type="SMART" id="SM00345">
    <property type="entry name" value="HTH_GNTR"/>
    <property type="match status" value="1"/>
</dbReference>
<feature type="domain" description="HTH gntR-type" evidence="4">
    <location>
        <begin position="8"/>
        <end position="75"/>
    </location>
</feature>
<dbReference type="Pfam" id="PF07729">
    <property type="entry name" value="FCD"/>
    <property type="match status" value="1"/>
</dbReference>
<dbReference type="Gene3D" id="1.10.10.10">
    <property type="entry name" value="Winged helix-like DNA-binding domain superfamily/Winged helix DNA-binding domain"/>
    <property type="match status" value="1"/>
</dbReference>
<keyword evidence="3" id="KW-0804">Transcription</keyword>
<evidence type="ECO:0000259" key="4">
    <source>
        <dbReference type="PROSITE" id="PS50949"/>
    </source>
</evidence>
<dbReference type="Gene3D" id="1.20.120.530">
    <property type="entry name" value="GntR ligand-binding domain-like"/>
    <property type="match status" value="1"/>
</dbReference>
<keyword evidence="2" id="KW-0238">DNA-binding</keyword>
<evidence type="ECO:0000313" key="5">
    <source>
        <dbReference type="EMBL" id="MEQ3551651.1"/>
    </source>
</evidence>
<dbReference type="EMBL" id="JBEDNQ010000005">
    <property type="protein sequence ID" value="MEQ3551651.1"/>
    <property type="molecule type" value="Genomic_DNA"/>
</dbReference>
<evidence type="ECO:0000256" key="2">
    <source>
        <dbReference type="ARBA" id="ARBA00023125"/>
    </source>
</evidence>
<keyword evidence="6" id="KW-1185">Reference proteome</keyword>
<protein>
    <submittedName>
        <fullName evidence="5">GntR family transcriptional regulator</fullName>
    </submittedName>
</protein>
<comment type="caution">
    <text evidence="5">The sequence shown here is derived from an EMBL/GenBank/DDBJ whole genome shotgun (WGS) entry which is preliminary data.</text>
</comment>
<dbReference type="PANTHER" id="PTHR43537">
    <property type="entry name" value="TRANSCRIPTIONAL REGULATOR, GNTR FAMILY"/>
    <property type="match status" value="1"/>
</dbReference>
<dbReference type="Pfam" id="PF00392">
    <property type="entry name" value="GntR"/>
    <property type="match status" value="1"/>
</dbReference>
<proteinExistence type="predicted"/>
<organism evidence="5 6">
    <name type="scientific">Pseudonocardia nematodicida</name>
    <dbReference type="NCBI Taxonomy" id="1206997"/>
    <lineage>
        <taxon>Bacteria</taxon>
        <taxon>Bacillati</taxon>
        <taxon>Actinomycetota</taxon>
        <taxon>Actinomycetes</taxon>
        <taxon>Pseudonocardiales</taxon>
        <taxon>Pseudonocardiaceae</taxon>
        <taxon>Pseudonocardia</taxon>
    </lineage>
</organism>
<accession>A0ABV1KB02</accession>
<dbReference type="InterPro" id="IPR036388">
    <property type="entry name" value="WH-like_DNA-bd_sf"/>
</dbReference>
<sequence>MTGEPTAGGTTAAVYERIRTLILENRIAPGERINLDALARELGVSQTPVREAIRLLEGDHLVVRTAARGYRTTALLDLDDLRELFEFRLLVDLWAVRAAAVNRLANPAHDLGREVDRFEAEASGVDDVRHLLLTHDTRFHGTILAAVGNRVARQAYDGTHGHLHAFRLYSPDTDGTATVTEHREILAAIAACDADAAEDAMRRHLVAAFHRFAGAFDAGPGSPDELRMPARHDLF</sequence>
<dbReference type="InterPro" id="IPR011711">
    <property type="entry name" value="GntR_C"/>
</dbReference>
<dbReference type="InterPro" id="IPR000524">
    <property type="entry name" value="Tscrpt_reg_HTH_GntR"/>
</dbReference>
<reference evidence="5 6" key="1">
    <citation type="submission" date="2024-03" db="EMBL/GenBank/DDBJ databases">
        <title>Draft genome sequence of Pseudonocardia nematodicida JCM 31783.</title>
        <authorList>
            <person name="Butdee W."/>
            <person name="Duangmal K."/>
        </authorList>
    </citation>
    <scope>NUCLEOTIDE SEQUENCE [LARGE SCALE GENOMIC DNA]</scope>
    <source>
        <strain evidence="5 6">JCM 31783</strain>
    </source>
</reference>
<dbReference type="SUPFAM" id="SSF48008">
    <property type="entry name" value="GntR ligand-binding domain-like"/>
    <property type="match status" value="1"/>
</dbReference>
<dbReference type="SUPFAM" id="SSF46785">
    <property type="entry name" value="Winged helix' DNA-binding domain"/>
    <property type="match status" value="1"/>
</dbReference>
<keyword evidence="1" id="KW-0805">Transcription regulation</keyword>
<dbReference type="PANTHER" id="PTHR43537:SF45">
    <property type="entry name" value="GNTR FAMILY REGULATORY PROTEIN"/>
    <property type="match status" value="1"/>
</dbReference>
<dbReference type="CDD" id="cd07377">
    <property type="entry name" value="WHTH_GntR"/>
    <property type="match status" value="1"/>
</dbReference>